<feature type="transmembrane region" description="Helical" evidence="6">
    <location>
        <begin position="453"/>
        <end position="473"/>
    </location>
</feature>
<evidence type="ECO:0000313" key="8">
    <source>
        <dbReference type="EMBL" id="MBE9610291.1"/>
    </source>
</evidence>
<accession>A0A8J7FNX1</accession>
<feature type="domain" description="ABC3 transporter permease C-terminal" evidence="7">
    <location>
        <begin position="693"/>
        <end position="805"/>
    </location>
</feature>
<dbReference type="Pfam" id="PF02687">
    <property type="entry name" value="FtsX"/>
    <property type="match status" value="2"/>
</dbReference>
<evidence type="ECO:0000313" key="9">
    <source>
        <dbReference type="Proteomes" id="UP000604481"/>
    </source>
</evidence>
<dbReference type="GO" id="GO:0005886">
    <property type="term" value="C:plasma membrane"/>
    <property type="evidence" value="ECO:0007669"/>
    <property type="project" value="UniProtKB-SubCell"/>
</dbReference>
<name>A0A8J7FNX1_9NEIS</name>
<feature type="domain" description="ABC3 transporter permease C-terminal" evidence="7">
    <location>
        <begin position="247"/>
        <end position="354"/>
    </location>
</feature>
<proteinExistence type="predicted"/>
<evidence type="ECO:0000256" key="3">
    <source>
        <dbReference type="ARBA" id="ARBA00022692"/>
    </source>
</evidence>
<organism evidence="8 9">
    <name type="scientific">Chitinilyticum piscinae</name>
    <dbReference type="NCBI Taxonomy" id="2866724"/>
    <lineage>
        <taxon>Bacteria</taxon>
        <taxon>Pseudomonadati</taxon>
        <taxon>Pseudomonadota</taxon>
        <taxon>Betaproteobacteria</taxon>
        <taxon>Neisseriales</taxon>
        <taxon>Chitinibacteraceae</taxon>
        <taxon>Chitinilyticum</taxon>
    </lineage>
</organism>
<evidence type="ECO:0000256" key="6">
    <source>
        <dbReference type="SAM" id="Phobius"/>
    </source>
</evidence>
<feature type="transmembrane region" description="Helical" evidence="6">
    <location>
        <begin position="243"/>
        <end position="263"/>
    </location>
</feature>
<feature type="transmembrane region" description="Helical" evidence="6">
    <location>
        <begin position="295"/>
        <end position="321"/>
    </location>
</feature>
<dbReference type="InterPro" id="IPR038766">
    <property type="entry name" value="Membrane_comp_ABC_pdt"/>
</dbReference>
<feature type="transmembrane region" description="Helical" evidence="6">
    <location>
        <begin position="20"/>
        <end position="39"/>
    </location>
</feature>
<feature type="transmembrane region" description="Helical" evidence="6">
    <location>
        <begin position="689"/>
        <end position="709"/>
    </location>
</feature>
<dbReference type="Proteomes" id="UP000604481">
    <property type="component" value="Unassembled WGS sequence"/>
</dbReference>
<keyword evidence="2" id="KW-1003">Cell membrane</keyword>
<evidence type="ECO:0000256" key="5">
    <source>
        <dbReference type="ARBA" id="ARBA00023136"/>
    </source>
</evidence>
<dbReference type="PANTHER" id="PTHR30287">
    <property type="entry name" value="MEMBRANE COMPONENT OF PREDICTED ABC SUPERFAMILY METABOLITE UPTAKE TRANSPORTER"/>
    <property type="match status" value="1"/>
</dbReference>
<comment type="subcellular location">
    <subcellularLocation>
        <location evidence="1">Cell membrane</location>
        <topology evidence="1">Multi-pass membrane protein</topology>
    </subcellularLocation>
</comment>
<feature type="transmembrane region" description="Helical" evidence="6">
    <location>
        <begin position="742"/>
        <end position="764"/>
    </location>
</feature>
<feature type="transmembrane region" description="Helical" evidence="6">
    <location>
        <begin position="382"/>
        <end position="401"/>
    </location>
</feature>
<dbReference type="EMBL" id="JADFUA010000008">
    <property type="protein sequence ID" value="MBE9610291.1"/>
    <property type="molecule type" value="Genomic_DNA"/>
</dbReference>
<feature type="transmembrane region" description="Helical" evidence="6">
    <location>
        <begin position="341"/>
        <end position="361"/>
    </location>
</feature>
<sequence>MIRLTTRLLRRDLAAADFRLLLIALVIAVAAITAVGMLAERVKGALTGQANWLLAADAALLSDHPLPQHYRNGQLRMANTATFPSMIRSDGRTMLAAIKAVSAHYPLRGKLDTTLGNAPAPLAGEAYIDRRIAEQWQLKPGSRFQLGQSTLTVRAVIVREPDAVIDFSSLQPRVLINEADLPATGLQGPGSRVKYGLLYAGEASAVAAWTAQLKPQLQRGERLEDAREARPEVKKALERADRFLQLAGLLAALLAGVAILLAARRFVQRHYDSVALLRTLGASQQQIRQLLGGELLALVLLASLSGGLLGWLGQGALAEIMGYWLESTGNQSLPASTPLPWLWACAYALLLLAGTAGPQLLALSRTPPLRVLRRELQPGLRLGLQWSIAALATLVLLWLTARDLKLALLTAGGLLLAVVLCGLGGWLLIRLLLSLPGAHWRLALRPLARQPGLAVVQLGALTLGITGLCLLTVTRNDLLAGWQQRVPSEAPNHFAINIQPEQAQPLGALFRAHGLSEPAFQPMIRGRWMARNGQPVEPASYPDERAQRLAEREFNLSWGEALRADNRLLAGRIPAAGEQGWTVEAGLAKTLGIGLGDTLEFDIAGTRVTAPVLALREVNWDSFRPNFFVTGTEGMLAGQPSSMITSFYLPTDRRGILPEIANHYPNITLLDIGQLLDEVRRILLLATEALQLVLAFCLAAGLTVLAAALELNAAERSREAALLRALGATQSRLRRLWLTEQSVLGAVSGLTAGMAASSTGWALGHFALEVPVAFNLWLPLLAMLAGMLLAVSVSMWRLQRLANSTPAALLR</sequence>
<reference evidence="8 9" key="1">
    <citation type="submission" date="2020-10" db="EMBL/GenBank/DDBJ databases">
        <title>The genome sequence of Chitinilyticum litopenaei 4Y14.</title>
        <authorList>
            <person name="Liu Y."/>
        </authorList>
    </citation>
    <scope>NUCLEOTIDE SEQUENCE [LARGE SCALE GENOMIC DNA]</scope>
    <source>
        <strain evidence="8 9">4Y14</strain>
    </source>
</reference>
<dbReference type="RefSeq" id="WP_194116818.1">
    <property type="nucleotide sequence ID" value="NZ_JADFUA010000008.1"/>
</dbReference>
<dbReference type="PANTHER" id="PTHR30287:SF1">
    <property type="entry name" value="INNER MEMBRANE PROTEIN"/>
    <property type="match status" value="1"/>
</dbReference>
<keyword evidence="5 6" id="KW-0472">Membrane</keyword>
<feature type="transmembrane region" description="Helical" evidence="6">
    <location>
        <begin position="776"/>
        <end position="796"/>
    </location>
</feature>
<keyword evidence="9" id="KW-1185">Reference proteome</keyword>
<dbReference type="InterPro" id="IPR003838">
    <property type="entry name" value="ABC3_permease_C"/>
</dbReference>
<evidence type="ECO:0000256" key="1">
    <source>
        <dbReference type="ARBA" id="ARBA00004651"/>
    </source>
</evidence>
<evidence type="ECO:0000256" key="2">
    <source>
        <dbReference type="ARBA" id="ARBA00022475"/>
    </source>
</evidence>
<gene>
    <name evidence="8" type="ORF">INR99_13150</name>
</gene>
<comment type="caution">
    <text evidence="8">The sequence shown here is derived from an EMBL/GenBank/DDBJ whole genome shotgun (WGS) entry which is preliminary data.</text>
</comment>
<keyword evidence="3 6" id="KW-0812">Transmembrane</keyword>
<protein>
    <submittedName>
        <fullName evidence="8">FtsX-like permease family protein</fullName>
    </submittedName>
</protein>
<keyword evidence="4 6" id="KW-1133">Transmembrane helix</keyword>
<evidence type="ECO:0000259" key="7">
    <source>
        <dbReference type="Pfam" id="PF02687"/>
    </source>
</evidence>
<feature type="transmembrane region" description="Helical" evidence="6">
    <location>
        <begin position="407"/>
        <end position="433"/>
    </location>
</feature>
<evidence type="ECO:0000256" key="4">
    <source>
        <dbReference type="ARBA" id="ARBA00022989"/>
    </source>
</evidence>
<dbReference type="AlphaFoldDB" id="A0A8J7FNX1"/>